<keyword evidence="3" id="KW-1185">Reference proteome</keyword>
<proteinExistence type="predicted"/>
<keyword evidence="1" id="KW-0812">Transmembrane</keyword>
<evidence type="ECO:0000256" key="1">
    <source>
        <dbReference type="SAM" id="Phobius"/>
    </source>
</evidence>
<feature type="transmembrane region" description="Helical" evidence="1">
    <location>
        <begin position="57"/>
        <end position="77"/>
    </location>
</feature>
<name>A0A0F3GMY5_9BACT</name>
<comment type="caution">
    <text evidence="2">The sequence shown here is derived from an EMBL/GenBank/DDBJ whole genome shotgun (WGS) entry which is preliminary data.</text>
</comment>
<reference evidence="2 3" key="1">
    <citation type="submission" date="2015-02" db="EMBL/GenBank/DDBJ databases">
        <title>Single-cell genomics of uncultivated deep-branching MTB reveals a conserved set of magnetosome genes.</title>
        <authorList>
            <person name="Kolinko S."/>
            <person name="Richter M."/>
            <person name="Glockner F.O."/>
            <person name="Brachmann A."/>
            <person name="Schuler D."/>
        </authorList>
    </citation>
    <scope>NUCLEOTIDE SEQUENCE [LARGE SCALE GENOMIC DNA]</scope>
    <source>
        <strain evidence="2">TM-1</strain>
    </source>
</reference>
<dbReference type="AlphaFoldDB" id="A0A0F3GMY5"/>
<keyword evidence="1" id="KW-0472">Membrane</keyword>
<keyword evidence="1" id="KW-1133">Transmembrane helix</keyword>
<evidence type="ECO:0000313" key="3">
    <source>
        <dbReference type="Proteomes" id="UP000033423"/>
    </source>
</evidence>
<protein>
    <submittedName>
        <fullName evidence="2">Uncharacterized protein</fullName>
    </submittedName>
</protein>
<accession>A0A0F3GMY5</accession>
<gene>
    <name evidence="2" type="ORF">MBAV_004490</name>
</gene>
<organism evidence="2 3">
    <name type="scientific">Candidatus Magnetobacterium bavaricum</name>
    <dbReference type="NCBI Taxonomy" id="29290"/>
    <lineage>
        <taxon>Bacteria</taxon>
        <taxon>Pseudomonadati</taxon>
        <taxon>Nitrospirota</taxon>
        <taxon>Thermodesulfovibrionia</taxon>
        <taxon>Thermodesulfovibrionales</taxon>
        <taxon>Candidatus Magnetobacteriaceae</taxon>
        <taxon>Candidatus Magnetobacterium</taxon>
    </lineage>
</organism>
<evidence type="ECO:0000313" key="2">
    <source>
        <dbReference type="EMBL" id="KJU83314.1"/>
    </source>
</evidence>
<dbReference type="Proteomes" id="UP000033423">
    <property type="component" value="Unassembled WGS sequence"/>
</dbReference>
<dbReference type="EMBL" id="LACI01001955">
    <property type="protein sequence ID" value="KJU83314.1"/>
    <property type="molecule type" value="Genomic_DNA"/>
</dbReference>
<sequence>MKSMSFLMYFGNSSKSFSLRFGTMILFMPIRLAARVFSLSPPMGSTVPLSVTSPVMAMFLLTGMPVSADAIAVVIVIPADGPSLGMAPAGTCMWMSRLENSSSSIFKSFALERTYDRAAWADSFITSPSCPVMVRLPLPFIVMASTYIISPPLSVHAKPVETPTSSFLISSSGKNLGAPRNFTIFFGVAETFLSLPSAIWRATFRHSSAIERSRFLTPASRVYWVIIRCRAASVRLIISVVRPCSSNCLGMR</sequence>